<evidence type="ECO:0000256" key="2">
    <source>
        <dbReference type="SAM" id="SignalP"/>
    </source>
</evidence>
<name>A0A1F6TC31_9PROT</name>
<proteinExistence type="predicted"/>
<dbReference type="Proteomes" id="UP000177925">
    <property type="component" value="Unassembled WGS sequence"/>
</dbReference>
<organism evidence="3 4">
    <name type="scientific">Candidatus Muproteobacteria bacterium RBG_16_64_11</name>
    <dbReference type="NCBI Taxonomy" id="1817758"/>
    <lineage>
        <taxon>Bacteria</taxon>
        <taxon>Pseudomonadati</taxon>
        <taxon>Pseudomonadota</taxon>
        <taxon>Candidatus Muproteobacteria</taxon>
    </lineage>
</organism>
<feature type="signal peptide" evidence="2">
    <location>
        <begin position="1"/>
        <end position="18"/>
    </location>
</feature>
<dbReference type="PROSITE" id="PS51257">
    <property type="entry name" value="PROKAR_LIPOPROTEIN"/>
    <property type="match status" value="1"/>
</dbReference>
<keyword evidence="2" id="KW-0732">Signal</keyword>
<sequence length="98" mass="10466">MKKIIVIAGLALTLGACASMQNTAELDSTIAQAEKEIAAAKKAKALWRDTEKFLDAAKKAKADGDIDGATKQAKKALSEAQLAQKQAKDQARVKPHYN</sequence>
<feature type="chain" id="PRO_5009526649" description="SoxXA-binding protein" evidence="2">
    <location>
        <begin position="19"/>
        <end position="98"/>
    </location>
</feature>
<evidence type="ECO:0008006" key="5">
    <source>
        <dbReference type="Google" id="ProtNLM"/>
    </source>
</evidence>
<gene>
    <name evidence="3" type="ORF">A2150_03705</name>
</gene>
<comment type="caution">
    <text evidence="3">The sequence shown here is derived from an EMBL/GenBank/DDBJ whole genome shotgun (WGS) entry which is preliminary data.</text>
</comment>
<evidence type="ECO:0000313" key="4">
    <source>
        <dbReference type="Proteomes" id="UP000177925"/>
    </source>
</evidence>
<evidence type="ECO:0000256" key="1">
    <source>
        <dbReference type="SAM" id="MobiDB-lite"/>
    </source>
</evidence>
<evidence type="ECO:0000313" key="3">
    <source>
        <dbReference type="EMBL" id="OGI42697.1"/>
    </source>
</evidence>
<accession>A0A1F6TC31</accession>
<dbReference type="EMBL" id="MFSS01000082">
    <property type="protein sequence ID" value="OGI42697.1"/>
    <property type="molecule type" value="Genomic_DNA"/>
</dbReference>
<reference evidence="3 4" key="1">
    <citation type="journal article" date="2016" name="Nat. Commun.">
        <title>Thousands of microbial genomes shed light on interconnected biogeochemical processes in an aquifer system.</title>
        <authorList>
            <person name="Anantharaman K."/>
            <person name="Brown C.T."/>
            <person name="Hug L.A."/>
            <person name="Sharon I."/>
            <person name="Castelle C.J."/>
            <person name="Probst A.J."/>
            <person name="Thomas B.C."/>
            <person name="Singh A."/>
            <person name="Wilkins M.J."/>
            <person name="Karaoz U."/>
            <person name="Brodie E.L."/>
            <person name="Williams K.H."/>
            <person name="Hubbard S.S."/>
            <person name="Banfield J.F."/>
        </authorList>
    </citation>
    <scope>NUCLEOTIDE SEQUENCE [LARGE SCALE GENOMIC DNA]</scope>
</reference>
<protein>
    <recommendedName>
        <fullName evidence="5">SoxXA-binding protein</fullName>
    </recommendedName>
</protein>
<dbReference type="AlphaFoldDB" id="A0A1F6TC31"/>
<feature type="region of interest" description="Disordered" evidence="1">
    <location>
        <begin position="77"/>
        <end position="98"/>
    </location>
</feature>